<accession>A0AAD5BYZ1</accession>
<reference evidence="1" key="1">
    <citation type="submission" date="2022-06" db="EMBL/GenBank/DDBJ databases">
        <title>Uncovering the hologenomic basis of an extraordinary plant invasion.</title>
        <authorList>
            <person name="Bieker V.C."/>
            <person name="Martin M.D."/>
            <person name="Gilbert T."/>
            <person name="Hodgins K."/>
            <person name="Battlay P."/>
            <person name="Petersen B."/>
            <person name="Wilson J."/>
        </authorList>
    </citation>
    <scope>NUCLEOTIDE SEQUENCE</scope>
    <source>
        <strain evidence="1">AA19_3_7</strain>
        <tissue evidence="1">Leaf</tissue>
    </source>
</reference>
<sequence length="90" mass="10282">MLTNGDVLSSEDHLDWVHPEIENYNGIRRSHVNTTNMNLRFRSNEIRHQLMPTRDRVMGVIGELEFVLNSYVLESGSALLDGRGKGNKKT</sequence>
<protein>
    <submittedName>
        <fullName evidence="1">Uncharacterized protein</fullName>
    </submittedName>
</protein>
<keyword evidence="2" id="KW-1185">Reference proteome</keyword>
<proteinExistence type="predicted"/>
<dbReference type="EMBL" id="JAMZMK010010350">
    <property type="protein sequence ID" value="KAI7731945.1"/>
    <property type="molecule type" value="Genomic_DNA"/>
</dbReference>
<evidence type="ECO:0000313" key="1">
    <source>
        <dbReference type="EMBL" id="KAI7731945.1"/>
    </source>
</evidence>
<dbReference type="AlphaFoldDB" id="A0AAD5BYZ1"/>
<comment type="caution">
    <text evidence="1">The sequence shown here is derived from an EMBL/GenBank/DDBJ whole genome shotgun (WGS) entry which is preliminary data.</text>
</comment>
<dbReference type="Proteomes" id="UP001206925">
    <property type="component" value="Unassembled WGS sequence"/>
</dbReference>
<organism evidence="1 2">
    <name type="scientific">Ambrosia artemisiifolia</name>
    <name type="common">Common ragweed</name>
    <dbReference type="NCBI Taxonomy" id="4212"/>
    <lineage>
        <taxon>Eukaryota</taxon>
        <taxon>Viridiplantae</taxon>
        <taxon>Streptophyta</taxon>
        <taxon>Embryophyta</taxon>
        <taxon>Tracheophyta</taxon>
        <taxon>Spermatophyta</taxon>
        <taxon>Magnoliopsida</taxon>
        <taxon>eudicotyledons</taxon>
        <taxon>Gunneridae</taxon>
        <taxon>Pentapetalae</taxon>
        <taxon>asterids</taxon>
        <taxon>campanulids</taxon>
        <taxon>Asterales</taxon>
        <taxon>Asteraceae</taxon>
        <taxon>Asteroideae</taxon>
        <taxon>Heliantheae alliance</taxon>
        <taxon>Heliantheae</taxon>
        <taxon>Ambrosia</taxon>
    </lineage>
</organism>
<gene>
    <name evidence="1" type="ORF">M8C21_008957</name>
</gene>
<evidence type="ECO:0000313" key="2">
    <source>
        <dbReference type="Proteomes" id="UP001206925"/>
    </source>
</evidence>
<name>A0AAD5BYZ1_AMBAR</name>